<dbReference type="Proteomes" id="UP000509346">
    <property type="component" value="Chromosome"/>
</dbReference>
<organism evidence="4 5">
    <name type="scientific">Halosimplex pelagicum</name>
    <dbReference type="NCBI Taxonomy" id="869886"/>
    <lineage>
        <taxon>Archaea</taxon>
        <taxon>Methanobacteriati</taxon>
        <taxon>Methanobacteriota</taxon>
        <taxon>Stenosarchaea group</taxon>
        <taxon>Halobacteria</taxon>
        <taxon>Halobacteriales</taxon>
        <taxon>Haloarculaceae</taxon>
        <taxon>Halosimplex</taxon>
    </lineage>
</organism>
<gene>
    <name evidence="4" type="ORF">HZS54_04120</name>
</gene>
<keyword evidence="2" id="KW-0472">Membrane</keyword>
<sequence length="500" mass="49937">MSLLAGEDGLSARVRRSARPAFLALLVATLVTSPLAGVVAAGAATAPSFEESITTVQQGETAEIAINTTGASGEPVQFVVGDADAEDQNFEARATVTDADGDGTVVVRFDTDAVDEGGPESYLTVAGDDTIENRTELAGTDDPLAPTAYDLTLGDPADPTAIGTLALLSADGESPGDGETATPRPEHDGTTIDTTDGEVRVAPEVGQTIAGETTLDAGTPVSVRVVSDSPSSPFLVTAEATVDDDGTFEGTFDFSDMPSGTPIDVSVRTDDRFLTAESGRIVDCEPECPTGTATAGGDDGEAASGTPLSTDEIQVRSPVQVAQGDVARAPVTFGDADALTVTLGDEEAVNYETTAVVRDTNGDGRAVVVVRTDAADDADRPVLAVAEAGETRPANVTSETTLDGALDPFEYDISVSAGTAADGEPDAIGTLVVLADDGGAGGDASTATADDPPADPAGPNGATVAADGGSGSPLTGLAALAVGGLIAFGGVAVFLGFVRN</sequence>
<feature type="domain" description="DUF7827" evidence="3">
    <location>
        <begin position="44"/>
        <end position="151"/>
    </location>
</feature>
<name>A0A7D5TSU7_9EURY</name>
<feature type="region of interest" description="Disordered" evidence="1">
    <location>
        <begin position="441"/>
        <end position="466"/>
    </location>
</feature>
<evidence type="ECO:0000313" key="5">
    <source>
        <dbReference type="Proteomes" id="UP000509346"/>
    </source>
</evidence>
<keyword evidence="5" id="KW-1185">Reference proteome</keyword>
<evidence type="ECO:0000256" key="1">
    <source>
        <dbReference type="SAM" id="MobiDB-lite"/>
    </source>
</evidence>
<feature type="transmembrane region" description="Helical" evidence="2">
    <location>
        <begin position="477"/>
        <end position="498"/>
    </location>
</feature>
<dbReference type="KEGG" id="hpel:HZS54_04120"/>
<accession>A0A7D5TSU7</accession>
<dbReference type="Pfam" id="PF25162">
    <property type="entry name" value="DUF7827"/>
    <property type="match status" value="2"/>
</dbReference>
<feature type="region of interest" description="Disordered" evidence="1">
    <location>
        <begin position="286"/>
        <end position="311"/>
    </location>
</feature>
<keyword evidence="2" id="KW-1133">Transmembrane helix</keyword>
<dbReference type="GeneID" id="56081747"/>
<feature type="domain" description="DUF7827" evidence="3">
    <location>
        <begin position="318"/>
        <end position="418"/>
    </location>
</feature>
<feature type="region of interest" description="Disordered" evidence="1">
    <location>
        <begin position="169"/>
        <end position="193"/>
    </location>
</feature>
<reference evidence="4 5" key="1">
    <citation type="submission" date="2020-07" db="EMBL/GenBank/DDBJ databases">
        <title>Halosimplex litoreum sp. nov. and Halosimplex rubrum sp. nov., isolated from different salt environments.</title>
        <authorList>
            <person name="Cui H."/>
        </authorList>
    </citation>
    <scope>NUCLEOTIDE SEQUENCE [LARGE SCALE GENOMIC DNA]</scope>
    <source>
        <strain evidence="4 5">R2</strain>
    </source>
</reference>
<evidence type="ECO:0000259" key="3">
    <source>
        <dbReference type="Pfam" id="PF25162"/>
    </source>
</evidence>
<dbReference type="OrthoDB" id="293592at2157"/>
<evidence type="ECO:0000313" key="4">
    <source>
        <dbReference type="EMBL" id="QLH80874.1"/>
    </source>
</evidence>
<evidence type="ECO:0000256" key="2">
    <source>
        <dbReference type="SAM" id="Phobius"/>
    </source>
</evidence>
<dbReference type="EMBL" id="CP058909">
    <property type="protein sequence ID" value="QLH80874.1"/>
    <property type="molecule type" value="Genomic_DNA"/>
</dbReference>
<dbReference type="RefSeq" id="WP_179920692.1">
    <property type="nucleotide sequence ID" value="NZ_CP058909.1"/>
</dbReference>
<protein>
    <recommendedName>
        <fullName evidence="3">DUF7827 domain-containing protein</fullName>
    </recommendedName>
</protein>
<keyword evidence="2" id="KW-0812">Transmembrane</keyword>
<feature type="compositionally biased region" description="Low complexity" evidence="1">
    <location>
        <begin position="290"/>
        <end position="306"/>
    </location>
</feature>
<dbReference type="InterPro" id="IPR057149">
    <property type="entry name" value="DUF7827"/>
</dbReference>
<dbReference type="AlphaFoldDB" id="A0A7D5TSU7"/>
<feature type="compositionally biased region" description="Low complexity" evidence="1">
    <location>
        <begin position="443"/>
        <end position="463"/>
    </location>
</feature>
<dbReference type="NCBIfam" id="NF045517">
    <property type="entry name" value="halo_surf_dom"/>
    <property type="match status" value="1"/>
</dbReference>
<proteinExistence type="predicted"/>